<protein>
    <submittedName>
        <fullName evidence="1">Uncharacterized protein</fullName>
    </submittedName>
</protein>
<comment type="caution">
    <text evidence="1">The sequence shown here is derived from an EMBL/GenBank/DDBJ whole genome shotgun (WGS) entry which is preliminary data.</text>
</comment>
<dbReference type="AlphaFoldDB" id="A0AA40CV98"/>
<accession>A0AA40CV98</accession>
<evidence type="ECO:0000313" key="1">
    <source>
        <dbReference type="EMBL" id="KAK0652850.1"/>
    </source>
</evidence>
<sequence>MFGIKRAEESRVRQMVHLHSKGQSGGVHLQAANPALEEVSDTAYTGLGSWAGMEQGASVLERTSGDGMGFQGEACMVSLANQNFALLPPGYWNQYRWTGNSRYLLHDSRSATVSRFIPASAPDREAPLPPRWARHFAGSGTGMARLWISTPAAQEHHSTFLGLIEISTAVGSPSQ</sequence>
<reference evidence="1" key="1">
    <citation type="submission" date="2023-06" db="EMBL/GenBank/DDBJ databases">
        <title>Genome-scale phylogeny and comparative genomics of the fungal order Sordariales.</title>
        <authorList>
            <consortium name="Lawrence Berkeley National Laboratory"/>
            <person name="Hensen N."/>
            <person name="Bonometti L."/>
            <person name="Westerberg I."/>
            <person name="Brannstrom I.O."/>
            <person name="Guillou S."/>
            <person name="Cros-Aarteil S."/>
            <person name="Calhoun S."/>
            <person name="Haridas S."/>
            <person name="Kuo A."/>
            <person name="Mondo S."/>
            <person name="Pangilinan J."/>
            <person name="Riley R."/>
            <person name="Labutti K."/>
            <person name="Andreopoulos B."/>
            <person name="Lipzen A."/>
            <person name="Chen C."/>
            <person name="Yanf M."/>
            <person name="Daum C."/>
            <person name="Ng V."/>
            <person name="Clum A."/>
            <person name="Steindorff A."/>
            <person name="Ohm R."/>
            <person name="Martin F."/>
            <person name="Silar P."/>
            <person name="Natvig D."/>
            <person name="Lalanne C."/>
            <person name="Gautier V."/>
            <person name="Ament-Velasquez S.L."/>
            <person name="Kruys A."/>
            <person name="Hutchinson M.I."/>
            <person name="Powell A.J."/>
            <person name="Barry K."/>
            <person name="Miller A.N."/>
            <person name="Grigoriev I.V."/>
            <person name="Debuchy R."/>
            <person name="Gladieux P."/>
            <person name="Thoren M.H."/>
            <person name="Johannesson H."/>
        </authorList>
    </citation>
    <scope>NUCLEOTIDE SEQUENCE</scope>
    <source>
        <strain evidence="1">SMH2532-1</strain>
    </source>
</reference>
<name>A0AA40CV98_9PEZI</name>
<evidence type="ECO:0000313" key="2">
    <source>
        <dbReference type="Proteomes" id="UP001174936"/>
    </source>
</evidence>
<organism evidence="1 2">
    <name type="scientific">Cercophora newfieldiana</name>
    <dbReference type="NCBI Taxonomy" id="92897"/>
    <lineage>
        <taxon>Eukaryota</taxon>
        <taxon>Fungi</taxon>
        <taxon>Dikarya</taxon>
        <taxon>Ascomycota</taxon>
        <taxon>Pezizomycotina</taxon>
        <taxon>Sordariomycetes</taxon>
        <taxon>Sordariomycetidae</taxon>
        <taxon>Sordariales</taxon>
        <taxon>Lasiosphaeriaceae</taxon>
        <taxon>Cercophora</taxon>
    </lineage>
</organism>
<gene>
    <name evidence="1" type="ORF">B0T16DRAFT_106452</name>
</gene>
<proteinExistence type="predicted"/>
<dbReference type="Proteomes" id="UP001174936">
    <property type="component" value="Unassembled WGS sequence"/>
</dbReference>
<keyword evidence="2" id="KW-1185">Reference proteome</keyword>
<dbReference type="EMBL" id="JAULSV010000002">
    <property type="protein sequence ID" value="KAK0652850.1"/>
    <property type="molecule type" value="Genomic_DNA"/>
</dbReference>